<evidence type="ECO:0000313" key="2">
    <source>
        <dbReference type="EMBL" id="CAB3385684.1"/>
    </source>
</evidence>
<evidence type="ECO:0000256" key="1">
    <source>
        <dbReference type="SAM" id="MobiDB-lite"/>
    </source>
</evidence>
<comment type="caution">
    <text evidence="2">The sequence shown here is derived from an EMBL/GenBank/DDBJ whole genome shotgun (WGS) entry which is preliminary data.</text>
</comment>
<dbReference type="SUPFAM" id="SSF48371">
    <property type="entry name" value="ARM repeat"/>
    <property type="match status" value="1"/>
</dbReference>
<organism evidence="2 3">
    <name type="scientific">Cloeon dipterum</name>
    <dbReference type="NCBI Taxonomy" id="197152"/>
    <lineage>
        <taxon>Eukaryota</taxon>
        <taxon>Metazoa</taxon>
        <taxon>Ecdysozoa</taxon>
        <taxon>Arthropoda</taxon>
        <taxon>Hexapoda</taxon>
        <taxon>Insecta</taxon>
        <taxon>Pterygota</taxon>
        <taxon>Palaeoptera</taxon>
        <taxon>Ephemeroptera</taxon>
        <taxon>Pisciforma</taxon>
        <taxon>Baetidae</taxon>
        <taxon>Cloeon</taxon>
    </lineage>
</organism>
<feature type="compositionally biased region" description="Polar residues" evidence="1">
    <location>
        <begin position="161"/>
        <end position="177"/>
    </location>
</feature>
<keyword evidence="3" id="KW-1185">Reference proteome</keyword>
<protein>
    <submittedName>
        <fullName evidence="2">Uncharacterized protein</fullName>
    </submittedName>
</protein>
<gene>
    <name evidence="2" type="ORF">CLODIP_2_CD03110</name>
</gene>
<dbReference type="EMBL" id="CADEPI010000427">
    <property type="protein sequence ID" value="CAB3385684.1"/>
    <property type="molecule type" value="Genomic_DNA"/>
</dbReference>
<accession>A0A8S1DPK2</accession>
<evidence type="ECO:0000313" key="3">
    <source>
        <dbReference type="Proteomes" id="UP000494165"/>
    </source>
</evidence>
<reference evidence="2 3" key="1">
    <citation type="submission" date="2020-04" db="EMBL/GenBank/DDBJ databases">
        <authorList>
            <person name="Alioto T."/>
            <person name="Alioto T."/>
            <person name="Gomez Garrido J."/>
        </authorList>
    </citation>
    <scope>NUCLEOTIDE SEQUENCE [LARGE SCALE GENOMIC DNA]</scope>
</reference>
<dbReference type="Proteomes" id="UP000494165">
    <property type="component" value="Unassembled WGS sequence"/>
</dbReference>
<feature type="compositionally biased region" description="Acidic residues" evidence="1">
    <location>
        <begin position="151"/>
        <end position="160"/>
    </location>
</feature>
<dbReference type="AlphaFoldDB" id="A0A8S1DPK2"/>
<feature type="compositionally biased region" description="Polar residues" evidence="1">
    <location>
        <begin position="1053"/>
        <end position="1062"/>
    </location>
</feature>
<feature type="region of interest" description="Disordered" evidence="1">
    <location>
        <begin position="144"/>
        <end position="177"/>
    </location>
</feature>
<sequence>MSQWLSILKLVGAARNAGGRKKSKKLEELQACSLGWRWREKKETSDECVSVPESSEAELKTLPCRPDQRPQREAKSSRITAPVIPVIILSLMLGIKIEKLKDSLSTRNTYITSRRAMDSDASHNITNYSVPDEAGERDERGESIIGSVPSDVEENNDTDSAETATDALTSSGSTAEQNEQPINCIDLMERNDCPKLFKLFVENANDAAALRISASNYVRSLTFEQYMKEVTISIFFAMGFTNISSIRFANLDTAVNMMLDKLDDMREEKMPYQLFIENDSSDASSTNETYEQPFLNFISCCFPDDANCKEEAEFFQKFCKGLCNCFAAHARYTGNLIARAIVRKILNTLEERKNSLRLSDSGEIDAETREELRLLYGHIPSFIEHLGLGSSDVKMHIRKASCEELCSLMVKHPAAVAKREAMDYVALSLTSLARDEQAHAIECFSVVVKELDDVHSNHVKRFMREKGDIFNLNLKNRCREFGPAYEILETSRRRGWLSRKANELFELVMTGHLFSRFPELRKYAADFLVKKYAGQNLLLSLSRLLCENDENLEDTWKPIEALIEKVQPDYLDEAFHALVHDEDLSDEHCLYLIEVLKHLGEIVKKKKHGELKKKFKVLLVNNFGRLTRRFEENLEVLESLKHYSQFIPSQKLAKEKDYLEKCIKIQTKQQNLSTDLAKKMKLDDLPEVKKNIVQWKKDLPSIISGNATDEEALEALEQAQFCLENMKEGTEELALSCKGIVRTLARYVTSEDADEFEQLVLQALTVENLACHVLLIYDESDEEIEQQSYDVLPSIKSFTTGVQRLLLTGLGPKVGITALQYLFEILLRSPEVVEVDEDLLVTNLQELILRPTDEAQIDVRMRVNALKVMCHIQCINLFKKVSAELFLAVGDDSCTSTQKVVCKLFLELFVQAIKSIAKTAVAKDKLGFSKVPLCVLLGLSTDAIERAEESALDALIPRIQRSVVHLMKELGKNRSEKFREASLMTLKTLWLKASNGQKKEEILLAAFGAPLVGALTPKDREEMLKEFPISRGEKVGNKYFGIYHTAQSAGFQEASINESSHSPDVPMGDSENGV</sequence>
<name>A0A8S1DPK2_9INSE</name>
<proteinExistence type="predicted"/>
<feature type="region of interest" description="Disordered" evidence="1">
    <location>
        <begin position="1053"/>
        <end position="1074"/>
    </location>
</feature>
<dbReference type="InterPro" id="IPR016024">
    <property type="entry name" value="ARM-type_fold"/>
</dbReference>